<gene>
    <name evidence="2" type="ORF">Q8F55_008551</name>
</gene>
<protein>
    <submittedName>
        <fullName evidence="2">Uncharacterized protein</fullName>
    </submittedName>
</protein>
<dbReference type="RefSeq" id="XP_069204883.1">
    <property type="nucleotide sequence ID" value="XM_069356946.1"/>
</dbReference>
<keyword evidence="3" id="KW-1185">Reference proteome</keyword>
<dbReference type="GeneID" id="95989594"/>
<evidence type="ECO:0000313" key="3">
    <source>
        <dbReference type="Proteomes" id="UP001565368"/>
    </source>
</evidence>
<dbReference type="EMBL" id="JBBXJM010000007">
    <property type="protein sequence ID" value="KAL1404939.1"/>
    <property type="molecule type" value="Genomic_DNA"/>
</dbReference>
<feature type="compositionally biased region" description="Polar residues" evidence="1">
    <location>
        <begin position="109"/>
        <end position="136"/>
    </location>
</feature>
<reference evidence="2 3" key="1">
    <citation type="submission" date="2023-08" db="EMBL/GenBank/DDBJ databases">
        <title>Annotated Genome Sequence of Vanrija albida AlHP1.</title>
        <authorList>
            <person name="Herzog R."/>
        </authorList>
    </citation>
    <scope>NUCLEOTIDE SEQUENCE [LARGE SCALE GENOMIC DNA]</scope>
    <source>
        <strain evidence="2 3">AlHP1</strain>
    </source>
</reference>
<feature type="region of interest" description="Disordered" evidence="1">
    <location>
        <begin position="33"/>
        <end position="75"/>
    </location>
</feature>
<proteinExistence type="predicted"/>
<name>A0ABR3PR59_9TREE</name>
<sequence length="354" mass="38560">MVTSMRLLLPPYDTLADQDSAPQEVCMRRWAAADPQPAADRRPAARAPPAADAMELDDAYAPSDVQKKTKRARPTKKVRIAALPYAKPKPTPGAVAHPADPELRIQGPAPTTKSAPNTKPARNTQPGHNTKPSGNRNCRIFKITGIPCPKLCSGAVAKLPLEVRLTSCAHDRLHHLEDEFTSPGGDDDYIELVRTHMSSAVDAITDRSRQFDGKFRSCAAAAEVLAVNSPAPPKVISSQLHKYLRATNLWSDICYGSLRRLLRKYLKDLGGDLSGTVKFKERQVRLAAATNKFTKAIDSTLNKRLGDLRTSVEGLEAHLKKFEQPAGNTTVDTTVPDMIAGFGALRMTALEAQE</sequence>
<comment type="caution">
    <text evidence="2">The sequence shown here is derived from an EMBL/GenBank/DDBJ whole genome shotgun (WGS) entry which is preliminary data.</text>
</comment>
<feature type="region of interest" description="Disordered" evidence="1">
    <location>
        <begin position="105"/>
        <end position="136"/>
    </location>
</feature>
<accession>A0ABR3PR59</accession>
<dbReference type="Proteomes" id="UP001565368">
    <property type="component" value="Unassembled WGS sequence"/>
</dbReference>
<evidence type="ECO:0000313" key="2">
    <source>
        <dbReference type="EMBL" id="KAL1404939.1"/>
    </source>
</evidence>
<evidence type="ECO:0000256" key="1">
    <source>
        <dbReference type="SAM" id="MobiDB-lite"/>
    </source>
</evidence>
<organism evidence="2 3">
    <name type="scientific">Vanrija albida</name>
    <dbReference type="NCBI Taxonomy" id="181172"/>
    <lineage>
        <taxon>Eukaryota</taxon>
        <taxon>Fungi</taxon>
        <taxon>Dikarya</taxon>
        <taxon>Basidiomycota</taxon>
        <taxon>Agaricomycotina</taxon>
        <taxon>Tremellomycetes</taxon>
        <taxon>Trichosporonales</taxon>
        <taxon>Trichosporonaceae</taxon>
        <taxon>Vanrija</taxon>
    </lineage>
</organism>